<dbReference type="GO" id="GO:0015074">
    <property type="term" value="P:DNA integration"/>
    <property type="evidence" value="ECO:0007669"/>
    <property type="project" value="InterPro"/>
</dbReference>
<dbReference type="PANTHER" id="PTHR24173">
    <property type="entry name" value="ANKYRIN REPEAT CONTAINING"/>
    <property type="match status" value="1"/>
</dbReference>
<dbReference type="Proteomes" id="UP000186817">
    <property type="component" value="Unassembled WGS sequence"/>
</dbReference>
<feature type="region of interest" description="Disordered" evidence="9">
    <location>
        <begin position="1073"/>
        <end position="1123"/>
    </location>
</feature>
<evidence type="ECO:0000256" key="6">
    <source>
        <dbReference type="ARBA" id="ARBA00023136"/>
    </source>
</evidence>
<keyword evidence="13" id="KW-1185">Reference proteome</keyword>
<keyword evidence="12" id="KW-0808">Transferase</keyword>
<proteinExistence type="predicted"/>
<evidence type="ECO:0000256" key="7">
    <source>
        <dbReference type="ARBA" id="ARBA00023172"/>
    </source>
</evidence>
<dbReference type="SUPFAM" id="SSF56349">
    <property type="entry name" value="DNA breaking-rejoining enzymes"/>
    <property type="match status" value="1"/>
</dbReference>
<dbReference type="PROSITE" id="PS50297">
    <property type="entry name" value="ANK_REP_REGION"/>
    <property type="match status" value="2"/>
</dbReference>
<accession>A0A1Q9DWG7</accession>
<evidence type="ECO:0000256" key="5">
    <source>
        <dbReference type="ARBA" id="ARBA00023043"/>
    </source>
</evidence>
<dbReference type="Pfam" id="PF12796">
    <property type="entry name" value="Ank_2"/>
    <property type="match status" value="2"/>
</dbReference>
<dbReference type="Pfam" id="PF01529">
    <property type="entry name" value="DHHC"/>
    <property type="match status" value="1"/>
</dbReference>
<evidence type="ECO:0000256" key="8">
    <source>
        <dbReference type="PROSITE-ProRule" id="PRU00023"/>
    </source>
</evidence>
<evidence type="ECO:0000256" key="1">
    <source>
        <dbReference type="ARBA" id="ARBA00004141"/>
    </source>
</evidence>
<dbReference type="GO" id="GO:0016409">
    <property type="term" value="F:palmitoyltransferase activity"/>
    <property type="evidence" value="ECO:0007669"/>
    <property type="project" value="InterPro"/>
</dbReference>
<evidence type="ECO:0000256" key="9">
    <source>
        <dbReference type="SAM" id="MobiDB-lite"/>
    </source>
</evidence>
<keyword evidence="2 10" id="KW-0812">Transmembrane</keyword>
<protein>
    <submittedName>
        <fullName evidence="12">Palmitoyltransferase ZDHHC15</fullName>
    </submittedName>
</protein>
<reference evidence="12 13" key="1">
    <citation type="submission" date="2016-02" db="EMBL/GenBank/DDBJ databases">
        <title>Genome analysis of coral dinoflagellate symbionts highlights evolutionary adaptations to a symbiotic lifestyle.</title>
        <authorList>
            <person name="Aranda M."/>
            <person name="Li Y."/>
            <person name="Liew Y.J."/>
            <person name="Baumgarten S."/>
            <person name="Simakov O."/>
            <person name="Wilson M."/>
            <person name="Piel J."/>
            <person name="Ashoor H."/>
            <person name="Bougouffa S."/>
            <person name="Bajic V.B."/>
            <person name="Ryu T."/>
            <person name="Ravasi T."/>
            <person name="Bayer T."/>
            <person name="Micklem G."/>
            <person name="Kim H."/>
            <person name="Bhak J."/>
            <person name="Lajeunesse T.C."/>
            <person name="Voolstra C.R."/>
        </authorList>
    </citation>
    <scope>NUCLEOTIDE SEQUENCE [LARGE SCALE GENOMIC DNA]</scope>
    <source>
        <strain evidence="12 13">CCMP2467</strain>
    </source>
</reference>
<evidence type="ECO:0000313" key="13">
    <source>
        <dbReference type="Proteomes" id="UP000186817"/>
    </source>
</evidence>
<feature type="region of interest" description="Disordered" evidence="9">
    <location>
        <begin position="675"/>
        <end position="697"/>
    </location>
</feature>
<dbReference type="OrthoDB" id="9909019at2759"/>
<feature type="region of interest" description="Disordered" evidence="9">
    <location>
        <begin position="1633"/>
        <end position="1748"/>
    </location>
</feature>
<keyword evidence="4 10" id="KW-1133">Transmembrane helix</keyword>
<sequence length="1748" mass="189030">MSSIADSEVTFAARARQYGLTQPMLSSLSAAGIKSYSSLLFAVASAPGAVDENRLKAAQQKHLGDNPSEGTLSAFARLLFEAGTFVVAELHSSVAGDDDGTRKLTHQAEVVSDKKDETLFRLEAASFKAARKPPNIKADVSSDLRLYQAPFSRRGVALEVANLCSFAAHESYVRGLFEHLQRMAPPGYTAPGIDAVISADRAVWQPVATLVPCLPAVDVAATVDAALSAAAASPSVAFHVLPREKKRAVEDPAKPPPKFAHKGDGKGKDGKGKTGKGEEKGRKGKSPTRRGSQSGSSGKQTAVPAALKGLDPNRDGTPLCFDCNLAHGCKRETWQTAKGLQCERGAGFHTVAVDVKDASGSGPSFWPLVGHAERSASFHVVGTPVRHPAEVDPELPSDLEYVVNCVESLSCGELASLRCQFLHSLLQRAQELSTLERQLHAGLAPHCRSVLKGKRLLLLGELLTGLGHADVHLVADVCSGFRLTGWLRASRVMEPKLTAPTESADNLWRRDPHLDDELWQATVKVLLSRRFAVVQGNRVRAVDDFSFSGVNDTLTGRCFDLKSAYRQLPIHLQDLPFAAVAVWFAKLKFAAWCLDKLRSDTDPFWDHGLGFGPVRRRTQRLDFPWESGTFGFLSGEPSALTASLDSLLSLPQPVPRPCTQPVAISSALGQSSAAGGLQSFKPPGRGKDLSWSSPKEQNRRTQALCKWSTLLRLEPRLFSESAVSSLPDRGDQSVLEHLDVVFSKKSANTLVSRAQPLTRFVLWHKKTCPDECLSEQLLWLHCKWLQGRSAASSLDSLVSSFHFVHGTLGLRLPVADLLSARVRGLAHAHLKTKDEVDQAPPLTVAQLRWLEHFANTADDLYERLTACSLCFMVYARARRSDLARATHIDFDLTEGGVDGFVECRVKNPKQSRASSRRNLFLPLTGLFAGICEAPWGAAFLATRQACKLTCSGALDQPLVPGLSASGSWLPDCVSSGQLTLWLRSILSRAPDADAEAVGRLRSHSCKATLLSWGAKAGVSDKSLTLLGYHSLGVNMASVGYRRDALAGPLRELQVVVVAVRKLQFSPDLTCSGRWQEPSSPVSSASASVVTSPPSSAERAAAASRRPPGVPESSSDSNSSFAPDSVDEADQLVAAAPHFVENLSVQGHLGVVRLLLEAEAELDLAADLEWTALLTAARRGYGSLLYALMASAEFYDNRGCLGWTALIGASRRGHGEVVGLLLAARADKDLADSRGKTALVSAARRGDVMMVWQLLRAGADINLADDDGRTPLHAVLRSHEEMAQFHRSQGNDLISRGFQIILEVLLDGGAEKNLADNFGRTPLHVAARQGNLALLHLILKARADPDWGDDDHRTALHAASDLGLVSNVRLLLEAFADSSLVDRVGNTALSLASARGYREVVQVLSQGRAAKRQNGQDAYTQILRDPSWEYDGSEDPQPIAVDTALHIRQEQKRSGERRKCKWCLKYKPDRTHHCRVCRMCILKMDHHCPWIYNCVGFRNYKYFFLLLVYTNIDCVLVVSTMLPSVRAGTQPTTPFMTMFLLIFGETLAGFLCVLVTMFLGFHIYLMLQAMTTIEFCEKSTRGGFRASIYDRGFVGNICAVLGDNPLLWMLPMAPPKGRGLTFVTEDTRLTQDMEAGRGLRRRAHEAKEAAHIAPKRRTDRPFSTGGTGSTGQSEEDSQSGSGSEEVPRAVADVGSSRDRPARASASEAQTGSYGATAVGETGAPADVVAASSGGTSPLLSPTGGDKPPS</sequence>
<dbReference type="PROSITE" id="PS50216">
    <property type="entry name" value="DHHC"/>
    <property type="match status" value="1"/>
</dbReference>
<keyword evidence="3" id="KW-0677">Repeat</keyword>
<feature type="transmembrane region" description="Helical" evidence="10">
    <location>
        <begin position="1501"/>
        <end position="1524"/>
    </location>
</feature>
<dbReference type="InterPro" id="IPR036770">
    <property type="entry name" value="Ankyrin_rpt-contain_sf"/>
</dbReference>
<comment type="caution">
    <text evidence="12">The sequence shown here is derived from an EMBL/GenBank/DDBJ whole genome shotgun (WGS) entry which is preliminary data.</text>
</comment>
<dbReference type="GO" id="GO:0003677">
    <property type="term" value="F:DNA binding"/>
    <property type="evidence" value="ECO:0007669"/>
    <property type="project" value="InterPro"/>
</dbReference>
<gene>
    <name evidence="12" type="primary">Zdhhc15</name>
    <name evidence="12" type="ORF">AK812_SmicGene17900</name>
</gene>
<feature type="repeat" description="ANK" evidence="8">
    <location>
        <begin position="1350"/>
        <end position="1382"/>
    </location>
</feature>
<feature type="repeat" description="ANK" evidence="8">
    <location>
        <begin position="1233"/>
        <end position="1265"/>
    </location>
</feature>
<keyword evidence="6 10" id="KW-0472">Membrane</keyword>
<dbReference type="InterPro" id="IPR013762">
    <property type="entry name" value="Integrase-like_cat_sf"/>
</dbReference>
<dbReference type="SUPFAM" id="SSF48403">
    <property type="entry name" value="Ankyrin repeat"/>
    <property type="match status" value="1"/>
</dbReference>
<evidence type="ECO:0000259" key="11">
    <source>
        <dbReference type="Pfam" id="PF01529"/>
    </source>
</evidence>
<comment type="subcellular location">
    <subcellularLocation>
        <location evidence="1">Membrane</location>
        <topology evidence="1">Multi-pass membrane protein</topology>
    </subcellularLocation>
</comment>
<dbReference type="EMBL" id="LSRX01000358">
    <property type="protein sequence ID" value="OLP99514.1"/>
    <property type="molecule type" value="Genomic_DNA"/>
</dbReference>
<dbReference type="GO" id="GO:0006310">
    <property type="term" value="P:DNA recombination"/>
    <property type="evidence" value="ECO:0007669"/>
    <property type="project" value="UniProtKB-KW"/>
</dbReference>
<dbReference type="InterPro" id="IPR001594">
    <property type="entry name" value="Palmitoyltrfase_DHHC"/>
</dbReference>
<dbReference type="PROSITE" id="PS50088">
    <property type="entry name" value="ANK_REPEAT"/>
    <property type="match status" value="4"/>
</dbReference>
<keyword evidence="5 8" id="KW-0040">ANK repeat</keyword>
<dbReference type="PANTHER" id="PTHR24173:SF74">
    <property type="entry name" value="ANKYRIN REPEAT DOMAIN-CONTAINING PROTEIN 16"/>
    <property type="match status" value="1"/>
</dbReference>
<evidence type="ECO:0000256" key="2">
    <source>
        <dbReference type="ARBA" id="ARBA00022692"/>
    </source>
</evidence>
<feature type="transmembrane region" description="Helical" evidence="10">
    <location>
        <begin position="1536"/>
        <end position="1566"/>
    </location>
</feature>
<dbReference type="Gene3D" id="1.25.40.20">
    <property type="entry name" value="Ankyrin repeat-containing domain"/>
    <property type="match status" value="3"/>
</dbReference>
<dbReference type="Gene3D" id="1.10.443.10">
    <property type="entry name" value="Intergrase catalytic core"/>
    <property type="match status" value="1"/>
</dbReference>
<feature type="region of interest" description="Disordered" evidence="9">
    <location>
        <begin position="246"/>
        <end position="310"/>
    </location>
</feature>
<dbReference type="SMART" id="SM00248">
    <property type="entry name" value="ANK"/>
    <property type="match status" value="6"/>
</dbReference>
<evidence type="ECO:0000256" key="10">
    <source>
        <dbReference type="SAM" id="Phobius"/>
    </source>
</evidence>
<dbReference type="GO" id="GO:0016020">
    <property type="term" value="C:membrane"/>
    <property type="evidence" value="ECO:0007669"/>
    <property type="project" value="UniProtKB-SubCell"/>
</dbReference>
<feature type="compositionally biased region" description="Low complexity" evidence="9">
    <location>
        <begin position="1077"/>
        <end position="1119"/>
    </location>
</feature>
<dbReference type="InterPro" id="IPR002110">
    <property type="entry name" value="Ankyrin_rpt"/>
</dbReference>
<organism evidence="12 13">
    <name type="scientific">Symbiodinium microadriaticum</name>
    <name type="common">Dinoflagellate</name>
    <name type="synonym">Zooxanthella microadriatica</name>
    <dbReference type="NCBI Taxonomy" id="2951"/>
    <lineage>
        <taxon>Eukaryota</taxon>
        <taxon>Sar</taxon>
        <taxon>Alveolata</taxon>
        <taxon>Dinophyceae</taxon>
        <taxon>Suessiales</taxon>
        <taxon>Symbiodiniaceae</taxon>
        <taxon>Symbiodinium</taxon>
    </lineage>
</organism>
<evidence type="ECO:0000256" key="4">
    <source>
        <dbReference type="ARBA" id="ARBA00022989"/>
    </source>
</evidence>
<feature type="compositionally biased region" description="Basic and acidic residues" evidence="9">
    <location>
        <begin position="261"/>
        <end position="281"/>
    </location>
</feature>
<dbReference type="InterPro" id="IPR011010">
    <property type="entry name" value="DNA_brk_join_enz"/>
</dbReference>
<keyword evidence="7" id="KW-0233">DNA recombination</keyword>
<feature type="domain" description="Palmitoyltransferase DHHC" evidence="11">
    <location>
        <begin position="1454"/>
        <end position="1577"/>
    </location>
</feature>
<evidence type="ECO:0000256" key="3">
    <source>
        <dbReference type="ARBA" id="ARBA00022737"/>
    </source>
</evidence>
<feature type="repeat" description="ANK" evidence="8">
    <location>
        <begin position="1200"/>
        <end position="1232"/>
    </location>
</feature>
<feature type="repeat" description="ANK" evidence="8">
    <location>
        <begin position="1317"/>
        <end position="1349"/>
    </location>
</feature>
<evidence type="ECO:0000313" key="12">
    <source>
        <dbReference type="EMBL" id="OLP99514.1"/>
    </source>
</evidence>
<name>A0A1Q9DWG7_SYMMI</name>